<evidence type="ECO:0000313" key="2">
    <source>
        <dbReference type="Proteomes" id="UP000326924"/>
    </source>
</evidence>
<dbReference type="AlphaFoldDB" id="A0A5J5EZW1"/>
<accession>A0A5J5EZW1</accession>
<reference evidence="1 2" key="1">
    <citation type="submission" date="2019-09" db="EMBL/GenBank/DDBJ databases">
        <title>Draft genome of the ectomycorrhizal ascomycete Sphaerosporella brunnea.</title>
        <authorList>
            <consortium name="DOE Joint Genome Institute"/>
            <person name="Benucci G.M."/>
            <person name="Marozzi G."/>
            <person name="Antonielli L."/>
            <person name="Sanchez S."/>
            <person name="Marco P."/>
            <person name="Wang X."/>
            <person name="Falini L.B."/>
            <person name="Barry K."/>
            <person name="Haridas S."/>
            <person name="Lipzen A."/>
            <person name="Labutti K."/>
            <person name="Grigoriev I.V."/>
            <person name="Murat C."/>
            <person name="Martin F."/>
            <person name="Albertini E."/>
            <person name="Donnini D."/>
            <person name="Bonito G."/>
        </authorList>
    </citation>
    <scope>NUCLEOTIDE SEQUENCE [LARGE SCALE GENOMIC DNA]</scope>
    <source>
        <strain evidence="1 2">Sb_GMNB300</strain>
    </source>
</reference>
<keyword evidence="2" id="KW-1185">Reference proteome</keyword>
<protein>
    <submittedName>
        <fullName evidence="1">Uncharacterized protein</fullName>
    </submittedName>
</protein>
<evidence type="ECO:0000313" key="1">
    <source>
        <dbReference type="EMBL" id="KAA8908458.1"/>
    </source>
</evidence>
<comment type="caution">
    <text evidence="1">The sequence shown here is derived from an EMBL/GenBank/DDBJ whole genome shotgun (WGS) entry which is preliminary data.</text>
</comment>
<name>A0A5J5EZW1_9PEZI</name>
<dbReference type="Proteomes" id="UP000326924">
    <property type="component" value="Unassembled WGS sequence"/>
</dbReference>
<gene>
    <name evidence="1" type="ORF">FN846DRAFT_660036</name>
</gene>
<sequence>MKIQILSTACIVCRSFRLSIALQNWACVHSELKSGLIFNSNPQLMLILCQTQAVLFDQSSPHSALPSHRT</sequence>
<dbReference type="EMBL" id="VXIS01000068">
    <property type="protein sequence ID" value="KAA8908458.1"/>
    <property type="molecule type" value="Genomic_DNA"/>
</dbReference>
<proteinExistence type="predicted"/>
<organism evidence="1 2">
    <name type="scientific">Sphaerosporella brunnea</name>
    <dbReference type="NCBI Taxonomy" id="1250544"/>
    <lineage>
        <taxon>Eukaryota</taxon>
        <taxon>Fungi</taxon>
        <taxon>Dikarya</taxon>
        <taxon>Ascomycota</taxon>
        <taxon>Pezizomycotina</taxon>
        <taxon>Pezizomycetes</taxon>
        <taxon>Pezizales</taxon>
        <taxon>Pyronemataceae</taxon>
        <taxon>Sphaerosporella</taxon>
    </lineage>
</organism>
<dbReference type="InParanoid" id="A0A5J5EZW1"/>